<feature type="region of interest" description="Disordered" evidence="1">
    <location>
        <begin position="1"/>
        <end position="88"/>
    </location>
</feature>
<feature type="compositionally biased region" description="Polar residues" evidence="1">
    <location>
        <begin position="46"/>
        <end position="57"/>
    </location>
</feature>
<feature type="compositionally biased region" description="Polar residues" evidence="1">
    <location>
        <begin position="364"/>
        <end position="376"/>
    </location>
</feature>
<feature type="region of interest" description="Disordered" evidence="1">
    <location>
        <begin position="186"/>
        <end position="304"/>
    </location>
</feature>
<proteinExistence type="predicted"/>
<feature type="compositionally biased region" description="Low complexity" evidence="1">
    <location>
        <begin position="222"/>
        <end position="240"/>
    </location>
</feature>
<feature type="compositionally biased region" description="Polar residues" evidence="1">
    <location>
        <begin position="406"/>
        <end position="418"/>
    </location>
</feature>
<dbReference type="AlphaFoldDB" id="A0A1K0GGT3"/>
<sequence length="533" mass="55204">MANISTMTPPRLRPSTPGAFSTPSTIRSDTSNARTPATPTTGATRNDSTSSAETIRSSVVGCASPATPTPNRVRAGTAGLGSCTLSPHGRVKSVIDLTRSTPYPIPSPITVNGQMVTGGNLTAQMAQAFATTGRAQPRSGSIRPATPAAAARGGSATPTPVSVNIAAAGADGVRVKTEEGVVVKAESTTPSLSDGAIGPPTTTPTRPGTPIVSRTTPAPFVRASRTIPRSTPSPSAPRITHTQIHSTPAPPARATSMALRLPTPAPRSATPATIPRTRLPSRPPAIAPTTTRNLPLSARTPTPAPRFNFLSNRVRAQGIMPYDAAYRRHTMRQDVGLGVGGGSRIVTRDVEADVVMVDAFTPAPTGSTSIASSPGSAQDPGRAASKAVATASASTANSALNTRTNVSRAPSPSSTIGSSDEEEEEIVVMATQSAPIQPQNKSKKKQKKPKKQAEPFTPTATPFLIGTSPVQQGVVKTAISIQLRSPTFSYKHSFELDSFMHATQEKVADLVGKFEGGLRKVLPPPPRPAPRQV</sequence>
<feature type="compositionally biased region" description="Low complexity" evidence="1">
    <location>
        <begin position="143"/>
        <end position="157"/>
    </location>
</feature>
<feature type="region of interest" description="Disordered" evidence="1">
    <location>
        <begin position="361"/>
        <end position="464"/>
    </location>
</feature>
<evidence type="ECO:0000256" key="1">
    <source>
        <dbReference type="SAM" id="MobiDB-lite"/>
    </source>
</evidence>
<feature type="compositionally biased region" description="Low complexity" evidence="1">
    <location>
        <begin position="260"/>
        <end position="278"/>
    </location>
</feature>
<dbReference type="Proteomes" id="UP000179920">
    <property type="component" value="Chromosome I"/>
</dbReference>
<feature type="compositionally biased region" description="Basic residues" evidence="1">
    <location>
        <begin position="441"/>
        <end position="450"/>
    </location>
</feature>
<accession>A0A1K0GGT3</accession>
<evidence type="ECO:0000313" key="2">
    <source>
        <dbReference type="EMBL" id="SAM59007.1"/>
    </source>
</evidence>
<feature type="compositionally biased region" description="Polar residues" evidence="1">
    <location>
        <begin position="18"/>
        <end position="32"/>
    </location>
</feature>
<feature type="region of interest" description="Disordered" evidence="1">
    <location>
        <begin position="132"/>
        <end position="157"/>
    </location>
</feature>
<protein>
    <submittedName>
        <fullName evidence="2">Uncharacterized protein</fullName>
    </submittedName>
</protein>
<name>A0A1K0GGT3_9BASI</name>
<organism evidence="2 3">
    <name type="scientific">Ustilago bromivora</name>
    <dbReference type="NCBI Taxonomy" id="307758"/>
    <lineage>
        <taxon>Eukaryota</taxon>
        <taxon>Fungi</taxon>
        <taxon>Dikarya</taxon>
        <taxon>Basidiomycota</taxon>
        <taxon>Ustilaginomycotina</taxon>
        <taxon>Ustilaginomycetes</taxon>
        <taxon>Ustilaginales</taxon>
        <taxon>Ustilaginaceae</taxon>
        <taxon>Ustilago</taxon>
    </lineage>
</organism>
<evidence type="ECO:0000313" key="3">
    <source>
        <dbReference type="Proteomes" id="UP000179920"/>
    </source>
</evidence>
<reference evidence="3" key="1">
    <citation type="submission" date="2016-04" db="EMBL/GenBank/DDBJ databases">
        <authorList>
            <person name="Guldener U."/>
            <person name="Guldener U."/>
        </authorList>
    </citation>
    <scope>NUCLEOTIDE SEQUENCE [LARGE SCALE GENOMIC DNA]</scope>
    <source>
        <strain evidence="3">UB2112</strain>
    </source>
</reference>
<feature type="compositionally biased region" description="Low complexity" evidence="1">
    <location>
        <begin position="383"/>
        <end position="405"/>
    </location>
</feature>
<gene>
    <name evidence="2" type="ORF">UBRO_01129</name>
</gene>
<feature type="compositionally biased region" description="Low complexity" evidence="1">
    <location>
        <begin position="33"/>
        <end position="45"/>
    </location>
</feature>
<dbReference type="EMBL" id="LT558117">
    <property type="protein sequence ID" value="SAM59007.1"/>
    <property type="molecule type" value="Genomic_DNA"/>
</dbReference>
<dbReference type="OrthoDB" id="10389195at2759"/>
<feature type="compositionally biased region" description="Low complexity" evidence="1">
    <location>
        <begin position="198"/>
        <end position="210"/>
    </location>
</feature>